<comment type="caution">
    <text evidence="7">The sequence shown here is derived from an EMBL/GenBank/DDBJ whole genome shotgun (WGS) entry which is preliminary data.</text>
</comment>
<dbReference type="CDD" id="cd00520">
    <property type="entry name" value="RRF"/>
    <property type="match status" value="1"/>
</dbReference>
<evidence type="ECO:0000313" key="8">
    <source>
        <dbReference type="Proteomes" id="UP000295632"/>
    </source>
</evidence>
<dbReference type="FunFam" id="3.30.1360.40:FF:000001">
    <property type="entry name" value="Ribosome-recycling factor"/>
    <property type="match status" value="1"/>
</dbReference>
<evidence type="ECO:0000256" key="3">
    <source>
        <dbReference type="ARBA" id="ARBA00022490"/>
    </source>
</evidence>
<evidence type="ECO:0000256" key="2">
    <source>
        <dbReference type="ARBA" id="ARBA00005912"/>
    </source>
</evidence>
<evidence type="ECO:0000313" key="7">
    <source>
        <dbReference type="EMBL" id="TDQ39677.1"/>
    </source>
</evidence>
<dbReference type="Gene3D" id="3.30.1360.40">
    <property type="match status" value="1"/>
</dbReference>
<dbReference type="HAMAP" id="MF_00040">
    <property type="entry name" value="RRF"/>
    <property type="match status" value="1"/>
</dbReference>
<evidence type="ECO:0000256" key="4">
    <source>
        <dbReference type="ARBA" id="ARBA00022917"/>
    </source>
</evidence>
<evidence type="ECO:0000256" key="1">
    <source>
        <dbReference type="ARBA" id="ARBA00004496"/>
    </source>
</evidence>
<dbReference type="PANTHER" id="PTHR20982">
    <property type="entry name" value="RIBOSOME RECYCLING FACTOR"/>
    <property type="match status" value="1"/>
</dbReference>
<proteinExistence type="inferred from homology"/>
<dbReference type="Gene3D" id="1.10.132.20">
    <property type="entry name" value="Ribosome-recycling factor"/>
    <property type="match status" value="1"/>
</dbReference>
<dbReference type="GO" id="GO:0043023">
    <property type="term" value="F:ribosomal large subunit binding"/>
    <property type="evidence" value="ECO:0007669"/>
    <property type="project" value="TreeGrafter"/>
</dbReference>
<comment type="function">
    <text evidence="5">Responsible for the release of ribosomes from messenger RNA at the termination of protein biosynthesis. May increase the efficiency of translation by recycling ribosomes from one round of translation to another.</text>
</comment>
<accession>A0A4V3D5D9</accession>
<dbReference type="EMBL" id="SNYJ01000007">
    <property type="protein sequence ID" value="TDQ39677.1"/>
    <property type="molecule type" value="Genomic_DNA"/>
</dbReference>
<evidence type="ECO:0000256" key="5">
    <source>
        <dbReference type="HAMAP-Rule" id="MF_00040"/>
    </source>
</evidence>
<keyword evidence="8" id="KW-1185">Reference proteome</keyword>
<gene>
    <name evidence="5" type="primary">frr</name>
    <name evidence="7" type="ORF">EV213_10744</name>
</gene>
<feature type="domain" description="Ribosome recycling factor" evidence="6">
    <location>
        <begin position="21"/>
        <end position="184"/>
    </location>
</feature>
<dbReference type="InterPro" id="IPR036191">
    <property type="entry name" value="RRF_sf"/>
</dbReference>
<dbReference type="InterPro" id="IPR002661">
    <property type="entry name" value="Ribosome_recyc_fac"/>
</dbReference>
<keyword evidence="4 5" id="KW-0648">Protein biosynthesis</keyword>
<dbReference type="PANTHER" id="PTHR20982:SF3">
    <property type="entry name" value="MITOCHONDRIAL RIBOSOME RECYCLING FACTOR PSEUDO 1"/>
    <property type="match status" value="1"/>
</dbReference>
<dbReference type="GO" id="GO:0006415">
    <property type="term" value="P:translational termination"/>
    <property type="evidence" value="ECO:0007669"/>
    <property type="project" value="UniProtKB-UniRule"/>
</dbReference>
<protein>
    <recommendedName>
        <fullName evidence="5">Ribosome-recycling factor</fullName>
        <shortName evidence="5">RRF</shortName>
    </recommendedName>
    <alternativeName>
        <fullName evidence="5">Ribosome-releasing factor</fullName>
    </alternativeName>
</protein>
<dbReference type="Pfam" id="PF01765">
    <property type="entry name" value="RRF"/>
    <property type="match status" value="1"/>
</dbReference>
<dbReference type="AlphaFoldDB" id="A0A4V3D5D9"/>
<keyword evidence="3 5" id="KW-0963">Cytoplasm</keyword>
<comment type="similarity">
    <text evidence="2 5">Belongs to the RRF family.</text>
</comment>
<dbReference type="FunFam" id="1.10.132.20:FF:000001">
    <property type="entry name" value="Ribosome-recycling factor"/>
    <property type="match status" value="1"/>
</dbReference>
<name>A0A4V3D5D9_9BACI</name>
<organism evidence="7 8">
    <name type="scientific">Aureibacillus halotolerans</name>
    <dbReference type="NCBI Taxonomy" id="1508390"/>
    <lineage>
        <taxon>Bacteria</taxon>
        <taxon>Bacillati</taxon>
        <taxon>Bacillota</taxon>
        <taxon>Bacilli</taxon>
        <taxon>Bacillales</taxon>
        <taxon>Bacillaceae</taxon>
        <taxon>Aureibacillus</taxon>
    </lineage>
</organism>
<evidence type="ECO:0000259" key="6">
    <source>
        <dbReference type="Pfam" id="PF01765"/>
    </source>
</evidence>
<dbReference type="Proteomes" id="UP000295632">
    <property type="component" value="Unassembled WGS sequence"/>
</dbReference>
<dbReference type="InterPro" id="IPR023584">
    <property type="entry name" value="Ribosome_recyc_fac_dom"/>
</dbReference>
<dbReference type="GO" id="GO:0005737">
    <property type="term" value="C:cytoplasm"/>
    <property type="evidence" value="ECO:0007669"/>
    <property type="project" value="UniProtKB-SubCell"/>
</dbReference>
<reference evidence="7 8" key="1">
    <citation type="submission" date="2019-03" db="EMBL/GenBank/DDBJ databases">
        <title>Genomic Encyclopedia of Type Strains, Phase IV (KMG-IV): sequencing the most valuable type-strain genomes for metagenomic binning, comparative biology and taxonomic classification.</title>
        <authorList>
            <person name="Goeker M."/>
        </authorList>
    </citation>
    <scope>NUCLEOTIDE SEQUENCE [LARGE SCALE GENOMIC DNA]</scope>
    <source>
        <strain evidence="7 8">DSM 28697</strain>
    </source>
</reference>
<dbReference type="SUPFAM" id="SSF55194">
    <property type="entry name" value="Ribosome recycling factor, RRF"/>
    <property type="match status" value="1"/>
</dbReference>
<comment type="subcellular location">
    <subcellularLocation>
        <location evidence="1 5">Cytoplasm</location>
    </subcellularLocation>
</comment>
<sequence>MMAKQIIANTKDRMDKTEQALRKELATVRAGRATPSLLDKVQVEYYGALTPLNQLATISAPEARLLVIQPFDKSSITDVEKAIQKADLGLSPTNDGQVVRIGIPALTEERRLELVKVVKKYGEDAKVSVRNIRRDGNDELKKIEKNGDITEDELRGYNEDIQKLTDDSTKNIDDTIKQKEKEMLEV</sequence>
<dbReference type="NCBIfam" id="TIGR00496">
    <property type="entry name" value="frr"/>
    <property type="match status" value="1"/>
</dbReference>